<keyword evidence="1" id="KW-0472">Membrane</keyword>
<proteinExistence type="predicted"/>
<evidence type="ECO:0000313" key="3">
    <source>
        <dbReference type="Proteomes" id="UP000588158"/>
    </source>
</evidence>
<dbReference type="RefSeq" id="WP_184326043.1">
    <property type="nucleotide sequence ID" value="NZ_JACHLZ010000001.1"/>
</dbReference>
<keyword evidence="3" id="KW-1185">Reference proteome</keyword>
<dbReference type="AlphaFoldDB" id="A0A841AHN2"/>
<protein>
    <submittedName>
        <fullName evidence="2">Uncharacterized protein</fullName>
    </submittedName>
</protein>
<feature type="transmembrane region" description="Helical" evidence="1">
    <location>
        <begin position="38"/>
        <end position="58"/>
    </location>
</feature>
<comment type="caution">
    <text evidence="2">The sequence shown here is derived from an EMBL/GenBank/DDBJ whole genome shotgun (WGS) entry which is preliminary data.</text>
</comment>
<gene>
    <name evidence="2" type="ORF">HNR70_002585</name>
</gene>
<dbReference type="EMBL" id="JACHLZ010000001">
    <property type="protein sequence ID" value="MBB5832772.1"/>
    <property type="molecule type" value="Genomic_DNA"/>
</dbReference>
<dbReference type="Proteomes" id="UP000588158">
    <property type="component" value="Unassembled WGS sequence"/>
</dbReference>
<sequence>MSTLSMLVWLLAGLCLFGTLISIHTTVVTARNTHFPRWVLVLAAVTLGLVMVAVLTMLV</sequence>
<keyword evidence="1" id="KW-1133">Transmembrane helix</keyword>
<organism evidence="2 3">
    <name type="scientific">Brachybacterium aquaticum</name>
    <dbReference type="NCBI Taxonomy" id="1432564"/>
    <lineage>
        <taxon>Bacteria</taxon>
        <taxon>Bacillati</taxon>
        <taxon>Actinomycetota</taxon>
        <taxon>Actinomycetes</taxon>
        <taxon>Micrococcales</taxon>
        <taxon>Dermabacteraceae</taxon>
        <taxon>Brachybacterium</taxon>
    </lineage>
</organism>
<reference evidence="2 3" key="1">
    <citation type="submission" date="2020-08" db="EMBL/GenBank/DDBJ databases">
        <title>Sequencing the genomes of 1000 actinobacteria strains.</title>
        <authorList>
            <person name="Klenk H.-P."/>
        </authorList>
    </citation>
    <scope>NUCLEOTIDE SEQUENCE [LARGE SCALE GENOMIC DNA]</scope>
    <source>
        <strain evidence="2 3">DSM 28796</strain>
    </source>
</reference>
<evidence type="ECO:0000313" key="2">
    <source>
        <dbReference type="EMBL" id="MBB5832772.1"/>
    </source>
</evidence>
<keyword evidence="1" id="KW-0812">Transmembrane</keyword>
<name>A0A841AHN2_9MICO</name>
<accession>A0A841AHN2</accession>
<evidence type="ECO:0000256" key="1">
    <source>
        <dbReference type="SAM" id="Phobius"/>
    </source>
</evidence>